<evidence type="ECO:0000313" key="2">
    <source>
        <dbReference type="Proteomes" id="UP000003835"/>
    </source>
</evidence>
<gene>
    <name evidence="1" type="ORF">MC7420_7095</name>
</gene>
<keyword evidence="2" id="KW-1185">Reference proteome</keyword>
<organism evidence="1 2">
    <name type="scientific">Coleofasciculus chthonoplastes PCC 7420</name>
    <dbReference type="NCBI Taxonomy" id="118168"/>
    <lineage>
        <taxon>Bacteria</taxon>
        <taxon>Bacillati</taxon>
        <taxon>Cyanobacteriota</taxon>
        <taxon>Cyanophyceae</taxon>
        <taxon>Coleofasciculales</taxon>
        <taxon>Coleofasciculaceae</taxon>
        <taxon>Coleofasciculus</taxon>
    </lineage>
</organism>
<dbReference type="EMBL" id="DS989841">
    <property type="protein sequence ID" value="EDX78442.1"/>
    <property type="molecule type" value="Genomic_DNA"/>
</dbReference>
<evidence type="ECO:0000313" key="1">
    <source>
        <dbReference type="EMBL" id="EDX78442.1"/>
    </source>
</evidence>
<sequence>MPEDTYQQLLQAATARYHALLYQSYSQLSLDDKIFIENFRYYKQMSLNQVVQALDDNLRQLQGKDYLSTREDTTLFNVSIDR</sequence>
<dbReference type="HOGENOM" id="CLU_2552384_0_0_3"/>
<dbReference type="RefSeq" id="WP_006097917.1">
    <property type="nucleotide sequence ID" value="NZ_DS989841.1"/>
</dbReference>
<dbReference type="Proteomes" id="UP000003835">
    <property type="component" value="Unassembled WGS sequence"/>
</dbReference>
<name>B4VHF7_9CYAN</name>
<dbReference type="AlphaFoldDB" id="B4VHF7"/>
<protein>
    <submittedName>
        <fullName evidence="1">Uncharacterized protein</fullName>
    </submittedName>
</protein>
<accession>B4VHF7</accession>
<reference evidence="1 2" key="1">
    <citation type="submission" date="2008-07" db="EMBL/GenBank/DDBJ databases">
        <authorList>
            <person name="Tandeau de Marsac N."/>
            <person name="Ferriera S."/>
            <person name="Johnson J."/>
            <person name="Kravitz S."/>
            <person name="Beeson K."/>
            <person name="Sutton G."/>
            <person name="Rogers Y.-H."/>
            <person name="Friedman R."/>
            <person name="Frazier M."/>
            <person name="Venter J.C."/>
        </authorList>
    </citation>
    <scope>NUCLEOTIDE SEQUENCE [LARGE SCALE GENOMIC DNA]</scope>
    <source>
        <strain evidence="1 2">PCC 7420</strain>
    </source>
</reference>
<proteinExistence type="predicted"/>